<feature type="domain" description="Helicase C-terminal" evidence="3">
    <location>
        <begin position="6"/>
        <end position="169"/>
    </location>
</feature>
<dbReference type="PANTHER" id="PTHR44533:SF4">
    <property type="entry name" value="DEAD_H RNA HELICASE, PUTATIVE-RELATED"/>
    <property type="match status" value="1"/>
</dbReference>
<evidence type="ECO:0000313" key="5">
    <source>
        <dbReference type="Proteomes" id="UP000305840"/>
    </source>
</evidence>
<dbReference type="AlphaFoldDB" id="A0A4U2EGD8"/>
<dbReference type="GO" id="GO:0016787">
    <property type="term" value="F:hydrolase activity"/>
    <property type="evidence" value="ECO:0007669"/>
    <property type="project" value="UniProtKB-KW"/>
</dbReference>
<feature type="non-terminal residue" evidence="4">
    <location>
        <position position="434"/>
    </location>
</feature>
<keyword evidence="2 4" id="KW-0547">Nucleotide-binding</keyword>
<proteinExistence type="predicted"/>
<dbReference type="GO" id="GO:0005737">
    <property type="term" value="C:cytoplasm"/>
    <property type="evidence" value="ECO:0007669"/>
    <property type="project" value="TreeGrafter"/>
</dbReference>
<evidence type="ECO:0000256" key="1">
    <source>
        <dbReference type="ARBA" id="ARBA00022801"/>
    </source>
</evidence>
<dbReference type="SMART" id="SM00490">
    <property type="entry name" value="HELICc"/>
    <property type="match status" value="1"/>
</dbReference>
<evidence type="ECO:0000313" key="4">
    <source>
        <dbReference type="EMBL" id="TKG00152.1"/>
    </source>
</evidence>
<keyword evidence="2 4" id="KW-0347">Helicase</keyword>
<dbReference type="PANTHER" id="PTHR44533">
    <property type="entry name" value="DEAD/H RNA HELICASE, PUTATIVE-RELATED"/>
    <property type="match status" value="1"/>
</dbReference>
<dbReference type="Gene3D" id="3.40.50.300">
    <property type="entry name" value="P-loop containing nucleotide triphosphate hydrolases"/>
    <property type="match status" value="1"/>
</dbReference>
<dbReference type="Pfam" id="PF00271">
    <property type="entry name" value="Helicase_C"/>
    <property type="match status" value="1"/>
</dbReference>
<gene>
    <name evidence="4" type="ORF">FCV91_25035</name>
</gene>
<dbReference type="RefSeq" id="WP_276505134.1">
    <property type="nucleotide sequence ID" value="NZ_SYVO01000160.1"/>
</dbReference>
<dbReference type="GO" id="GO:0004386">
    <property type="term" value="F:helicase activity"/>
    <property type="evidence" value="ECO:0007669"/>
    <property type="project" value="UniProtKB-KW"/>
</dbReference>
<dbReference type="SUPFAM" id="SSF52540">
    <property type="entry name" value="P-loop containing nucleoside triphosphate hydrolases"/>
    <property type="match status" value="1"/>
</dbReference>
<feature type="non-terminal residue" evidence="4">
    <location>
        <position position="1"/>
    </location>
</feature>
<organism evidence="4 5">
    <name type="scientific">Vibrio lentus</name>
    <dbReference type="NCBI Taxonomy" id="136468"/>
    <lineage>
        <taxon>Bacteria</taxon>
        <taxon>Pseudomonadati</taxon>
        <taxon>Pseudomonadota</taxon>
        <taxon>Gammaproteobacteria</taxon>
        <taxon>Vibrionales</taxon>
        <taxon>Vibrionaceae</taxon>
        <taxon>Vibrio</taxon>
    </lineage>
</organism>
<dbReference type="InterPro" id="IPR001650">
    <property type="entry name" value="Helicase_C-like"/>
</dbReference>
<accession>A0A4U2EGD8</accession>
<name>A0A4U2EGD8_9VIBR</name>
<dbReference type="InterPro" id="IPR052431">
    <property type="entry name" value="SKI2_subfamily_helicases"/>
</dbReference>
<dbReference type="InterPro" id="IPR027417">
    <property type="entry name" value="P-loop_NTPase"/>
</dbReference>
<sequence>FQKYIDLCPILTDPAANVLIDKLKSFIGASTAPRNEKYSLLIDLMSRGIVIHHGSMPLKARLMAEDFIRKGHARICFATSTLVQGINMPFDVVWIDNFNNMTPITLKNLIGRSGRTTQTKGLFDFGYTVVKQSNVETFSKRFKEAVTLNERSKLDLEIDDIDVDLRDLAESIKNDTFDGELHLPSAQIERIKKSDLDKEIKYILNKLMNVDKPITGGEYYSLSDSVRKKVKSNFKKLYSIHLRRTSLNKAEASVLSAAIPIMLWHIQGRSFAEIVSLRYSFLSQKDKQRQIFSRIKKQEISAEQGSAEIKRLKVRYSPIAASIPNTKLKGASLFGEYQSVKDIDYDIVIYDTYDYLDKVVSLSMNDPISAALEIHFEKTKDLRAIYLQNYLRYGTNDDTEIWLIRYGFSFEDISWLKAHIENIDSSSIVFKDSI</sequence>
<dbReference type="EMBL" id="SYVO01000160">
    <property type="protein sequence ID" value="TKG00152.1"/>
    <property type="molecule type" value="Genomic_DNA"/>
</dbReference>
<evidence type="ECO:0000256" key="2">
    <source>
        <dbReference type="ARBA" id="ARBA00022806"/>
    </source>
</evidence>
<keyword evidence="2 4" id="KW-0067">ATP-binding</keyword>
<dbReference type="Proteomes" id="UP000305840">
    <property type="component" value="Unassembled WGS sequence"/>
</dbReference>
<comment type="caution">
    <text evidence="4">The sequence shown here is derived from an EMBL/GenBank/DDBJ whole genome shotgun (WGS) entry which is preliminary data.</text>
</comment>
<dbReference type="PROSITE" id="PS51194">
    <property type="entry name" value="HELICASE_CTER"/>
    <property type="match status" value="1"/>
</dbReference>
<evidence type="ECO:0000259" key="3">
    <source>
        <dbReference type="PROSITE" id="PS51194"/>
    </source>
</evidence>
<keyword evidence="1" id="KW-0378">Hydrolase</keyword>
<reference evidence="4 5" key="1">
    <citation type="submission" date="2019-04" db="EMBL/GenBank/DDBJ databases">
        <title>A reverse ecology approach based on a biological definition of microbial populations.</title>
        <authorList>
            <person name="Arevalo P."/>
            <person name="Vaninsberghe D."/>
            <person name="Elsherbini J."/>
            <person name="Gore J."/>
            <person name="Polz M."/>
        </authorList>
    </citation>
    <scope>NUCLEOTIDE SEQUENCE [LARGE SCALE GENOMIC DNA]</scope>
    <source>
        <strain evidence="4 5">10N.222.48.A1</strain>
    </source>
</reference>
<protein>
    <submittedName>
        <fullName evidence="4">Helicase</fullName>
    </submittedName>
</protein>